<evidence type="ECO:0000259" key="1">
    <source>
        <dbReference type="Pfam" id="PF04073"/>
    </source>
</evidence>
<proteinExistence type="predicted"/>
<evidence type="ECO:0000313" key="2">
    <source>
        <dbReference type="EMBL" id="GAG20327.1"/>
    </source>
</evidence>
<dbReference type="PANTHER" id="PTHR30411">
    <property type="entry name" value="CYTOPLASMIC PROTEIN"/>
    <property type="match status" value="1"/>
</dbReference>
<sequence length="113" mass="12509">MTDKTNAMRMLEARRVPYETYTFPPEIHSAEGVAQVVGLPASRVYKTLVVVRKQGKPLLVMIAGDRELDLKRLAKAVGEKKLRIATYKEEESLTGLEVGGISALALLHRGFDV</sequence>
<dbReference type="Gene3D" id="3.90.960.10">
    <property type="entry name" value="YbaK/aminoacyl-tRNA synthetase-associated domain"/>
    <property type="match status" value="1"/>
</dbReference>
<dbReference type="InterPro" id="IPR007214">
    <property type="entry name" value="YbaK/aa-tRNA-synth-assoc-dom"/>
</dbReference>
<dbReference type="AlphaFoldDB" id="X0WAT5"/>
<accession>X0WAT5</accession>
<gene>
    <name evidence="2" type="ORF">S01H1_54827</name>
</gene>
<comment type="caution">
    <text evidence="2">The sequence shown here is derived from an EMBL/GenBank/DDBJ whole genome shotgun (WGS) entry which is preliminary data.</text>
</comment>
<organism evidence="2">
    <name type="scientific">marine sediment metagenome</name>
    <dbReference type="NCBI Taxonomy" id="412755"/>
    <lineage>
        <taxon>unclassified sequences</taxon>
        <taxon>metagenomes</taxon>
        <taxon>ecological metagenomes</taxon>
    </lineage>
</organism>
<dbReference type="EMBL" id="BARS01035595">
    <property type="protein sequence ID" value="GAG20327.1"/>
    <property type="molecule type" value="Genomic_DNA"/>
</dbReference>
<dbReference type="PANTHER" id="PTHR30411:SF1">
    <property type="entry name" value="CYTOPLASMIC PROTEIN"/>
    <property type="match status" value="1"/>
</dbReference>
<dbReference type="GO" id="GO:0002161">
    <property type="term" value="F:aminoacyl-tRNA deacylase activity"/>
    <property type="evidence" value="ECO:0007669"/>
    <property type="project" value="InterPro"/>
</dbReference>
<dbReference type="Pfam" id="PF04073">
    <property type="entry name" value="tRNA_edit"/>
    <property type="match status" value="1"/>
</dbReference>
<dbReference type="InterPro" id="IPR036754">
    <property type="entry name" value="YbaK/aa-tRNA-synt-asso_dom_sf"/>
</dbReference>
<name>X0WAT5_9ZZZZ</name>
<dbReference type="SUPFAM" id="SSF55826">
    <property type="entry name" value="YbaK/ProRS associated domain"/>
    <property type="match status" value="1"/>
</dbReference>
<reference evidence="2" key="1">
    <citation type="journal article" date="2014" name="Front. Microbiol.">
        <title>High frequency of phylogenetically diverse reductive dehalogenase-homologous genes in deep subseafloor sedimentary metagenomes.</title>
        <authorList>
            <person name="Kawai M."/>
            <person name="Futagami T."/>
            <person name="Toyoda A."/>
            <person name="Takaki Y."/>
            <person name="Nishi S."/>
            <person name="Hori S."/>
            <person name="Arai W."/>
            <person name="Tsubouchi T."/>
            <person name="Morono Y."/>
            <person name="Uchiyama I."/>
            <person name="Ito T."/>
            <person name="Fujiyama A."/>
            <person name="Inagaki F."/>
            <person name="Takami H."/>
        </authorList>
    </citation>
    <scope>NUCLEOTIDE SEQUENCE</scope>
    <source>
        <strain evidence="2">Expedition CK06-06</strain>
    </source>
</reference>
<feature type="non-terminal residue" evidence="2">
    <location>
        <position position="113"/>
    </location>
</feature>
<protein>
    <recommendedName>
        <fullName evidence="1">YbaK/aminoacyl-tRNA synthetase-associated domain-containing protein</fullName>
    </recommendedName>
</protein>
<feature type="domain" description="YbaK/aminoacyl-tRNA synthetase-associated" evidence="1">
    <location>
        <begin position="25"/>
        <end position="107"/>
    </location>
</feature>